<dbReference type="Proteomes" id="UP000035350">
    <property type="component" value="Unassembled WGS sequence"/>
</dbReference>
<dbReference type="EMBL" id="NUSP01000005">
    <property type="protein sequence ID" value="PHD62603.1"/>
    <property type="molecule type" value="Genomic_DNA"/>
</dbReference>
<dbReference type="Pfam" id="PF00534">
    <property type="entry name" value="Glycos_transf_1"/>
    <property type="match status" value="1"/>
</dbReference>
<dbReference type="AlphaFoldDB" id="A0A0G8BX09"/>
<evidence type="ECO:0000313" key="8">
    <source>
        <dbReference type="Proteomes" id="UP000035350"/>
    </source>
</evidence>
<dbReference type="PANTHER" id="PTHR12526">
    <property type="entry name" value="GLYCOSYLTRANSFERASE"/>
    <property type="match status" value="1"/>
</dbReference>
<organism evidence="4 8">
    <name type="scientific">Bacillus wiedmannii</name>
    <dbReference type="NCBI Taxonomy" id="1890302"/>
    <lineage>
        <taxon>Bacteria</taxon>
        <taxon>Bacillati</taxon>
        <taxon>Bacillota</taxon>
        <taxon>Bacilli</taxon>
        <taxon>Bacillales</taxon>
        <taxon>Bacillaceae</taxon>
        <taxon>Bacillus</taxon>
        <taxon>Bacillus cereus group</taxon>
    </lineage>
</organism>
<sequence length="355" mass="40445">MNKIMYLLNYVGDGGSEKYVLDLIQSMDPECCILVYSTPGPFLHRFEALNIPIYQIEMKHPFDIKTAWKLKEIIAKEQVDIVHAQFLRENYIAILAKLLGASIRVIWTYHVDVPMSLPLKWCNNIFTRYNDTIICISQFMKQQLLQKGVRKDKLKIIYNGLEDPYLNNLPSVHKPMKIAVIGRLSEEKGQPFLVHGLQKLKTKFPSLQWHCNIIGDGPLKTQLEDLVTSLQLNDSVSLLGFRDDIIKEYSAHDIIVIPSKNEGLSYVAIEAIAMKKPVIATNIGGLPEVIVPNQSGISIPYGDVEQLATALATLLQDDKLYYSLAECGREYYLQHFTFSKMIEEVKHIYRIPSSC</sequence>
<dbReference type="GO" id="GO:0016757">
    <property type="term" value="F:glycosyltransferase activity"/>
    <property type="evidence" value="ECO:0007669"/>
    <property type="project" value="InterPro"/>
</dbReference>
<dbReference type="EMBL" id="LCYN01000032">
    <property type="protein sequence ID" value="KKZ91446.1"/>
    <property type="molecule type" value="Genomic_DNA"/>
</dbReference>
<dbReference type="SUPFAM" id="SSF53756">
    <property type="entry name" value="UDP-Glycosyltransferase/glycogen phosphorylase"/>
    <property type="match status" value="1"/>
</dbReference>
<dbReference type="EMBL" id="PVRR01000004">
    <property type="protein sequence ID" value="PRT38666.1"/>
    <property type="molecule type" value="Genomic_DNA"/>
</dbReference>
<reference evidence="4 8" key="1">
    <citation type="journal article" date="2015" name="Genome Announc.">
        <title>Next-Generation Whole-Genome Sequencing of Eight Strains of Bacillus cereus, Isolated from Food.</title>
        <authorList>
            <person name="Krawczyk A.O."/>
            <person name="de Jong A."/>
            <person name="Eijlander R.T."/>
            <person name="Berendsen E.M."/>
            <person name="Holsappel S."/>
            <person name="Wells-Bennik M.H."/>
            <person name="Kuipers O.P."/>
        </authorList>
    </citation>
    <scope>NUCLEOTIDE SEQUENCE [LARGE SCALE GENOMIC DNA]</scope>
    <source>
        <strain evidence="4 8">B4147</strain>
    </source>
</reference>
<evidence type="ECO:0000313" key="9">
    <source>
        <dbReference type="Proteomes" id="UP000223364"/>
    </source>
</evidence>
<evidence type="ECO:0000259" key="2">
    <source>
        <dbReference type="Pfam" id="PF00534"/>
    </source>
</evidence>
<comment type="caution">
    <text evidence="4">The sequence shown here is derived from an EMBL/GenBank/DDBJ whole genome shotgun (WGS) entry which is preliminary data.</text>
</comment>
<feature type="domain" description="Glycosyltransferase subfamily 4-like N-terminal" evidence="3">
    <location>
        <begin position="14"/>
        <end position="161"/>
    </location>
</feature>
<dbReference type="RefSeq" id="WP_001033744.1">
    <property type="nucleotide sequence ID" value="NZ_JAOPQX010000031.1"/>
</dbReference>
<evidence type="ECO:0000313" key="7">
    <source>
        <dbReference type="EMBL" id="PRT38666.1"/>
    </source>
</evidence>
<dbReference type="PATRIC" id="fig|1396.433.peg.5586"/>
<reference evidence="8" key="2">
    <citation type="submission" date="2015-04" db="EMBL/GenBank/DDBJ databases">
        <title>Draft Genome Sequences of Eight Spore-Forming Food Isolates of Bacillus cereus Genome sequencing.</title>
        <authorList>
            <person name="Krawcyk A.O."/>
            <person name="de Jong A."/>
            <person name="Eijlander R.T."/>
            <person name="Berendsen E.M."/>
            <person name="Holsappel S."/>
            <person name="Wells-Bennik M."/>
            <person name="Kuipers O.P."/>
        </authorList>
    </citation>
    <scope>NUCLEOTIDE SEQUENCE [LARGE SCALE GENOMIC DNA]</scope>
    <source>
        <strain evidence="8">B4147</strain>
    </source>
</reference>
<evidence type="ECO:0000256" key="1">
    <source>
        <dbReference type="ARBA" id="ARBA00009481"/>
    </source>
</evidence>
<dbReference type="Proteomes" id="UP000225062">
    <property type="component" value="Unassembled WGS sequence"/>
</dbReference>
<evidence type="ECO:0000313" key="6">
    <source>
        <dbReference type="EMBL" id="PHG17886.1"/>
    </source>
</evidence>
<dbReference type="Pfam" id="PF13439">
    <property type="entry name" value="Glyco_transf_4"/>
    <property type="match status" value="1"/>
</dbReference>
<dbReference type="Gene3D" id="3.40.50.2000">
    <property type="entry name" value="Glycogen Phosphorylase B"/>
    <property type="match status" value="2"/>
</dbReference>
<feature type="domain" description="Glycosyl transferase family 1" evidence="2">
    <location>
        <begin position="170"/>
        <end position="330"/>
    </location>
</feature>
<accession>A0A2B5LNQ2</accession>
<evidence type="ECO:0000259" key="3">
    <source>
        <dbReference type="Pfam" id="PF13439"/>
    </source>
</evidence>
<keyword evidence="11" id="KW-1185">Reference proteome</keyword>
<accession>A0A0G8BX09</accession>
<evidence type="ECO:0000313" key="11">
    <source>
        <dbReference type="Proteomes" id="UP000239236"/>
    </source>
</evidence>
<proteinExistence type="inferred from homology"/>
<dbReference type="Proteomes" id="UP000239236">
    <property type="component" value="Unassembled WGS sequence"/>
</dbReference>
<evidence type="ECO:0000313" key="10">
    <source>
        <dbReference type="Proteomes" id="UP000225062"/>
    </source>
</evidence>
<evidence type="ECO:0000313" key="5">
    <source>
        <dbReference type="EMBL" id="PHD62603.1"/>
    </source>
</evidence>
<dbReference type="EMBL" id="NUUI01000046">
    <property type="protein sequence ID" value="PHG17886.1"/>
    <property type="molecule type" value="Genomic_DNA"/>
</dbReference>
<name>A0A0G8BX09_9BACI</name>
<protein>
    <submittedName>
        <fullName evidence="5">Glycosyltransferase family 1 protein</fullName>
    </submittedName>
</protein>
<gene>
    <name evidence="4" type="ORF">B4147_5258</name>
    <name evidence="7" type="ORF">C6357_17000</name>
    <name evidence="5" type="ORF">COF57_07245</name>
    <name evidence="6" type="ORF">COI74_22605</name>
</gene>
<keyword evidence="5" id="KW-0808">Transferase</keyword>
<reference evidence="7 11" key="5">
    <citation type="submission" date="2018-03" db="EMBL/GenBank/DDBJ databases">
        <title>Genotypic and phenotypic analysis of antagonistic Bacillus spp. isolated from rhizosphere soil of plants in Tibet.</title>
        <authorList>
            <person name="Borriss R."/>
            <person name="Lasch P."/>
            <person name="Wu L."/>
            <person name="Wu H."/>
            <person name="Gao X."/>
        </authorList>
    </citation>
    <scope>NUCLEOTIDE SEQUENCE [LARGE SCALE GENOMIC DNA]</scope>
    <source>
        <strain evidence="7 11">NMSW16</strain>
    </source>
</reference>
<dbReference type="InterPro" id="IPR028098">
    <property type="entry name" value="Glyco_trans_4-like_N"/>
</dbReference>
<dbReference type="PANTHER" id="PTHR12526:SF630">
    <property type="entry name" value="GLYCOSYLTRANSFERASE"/>
    <property type="match status" value="1"/>
</dbReference>
<dbReference type="InterPro" id="IPR001296">
    <property type="entry name" value="Glyco_trans_1"/>
</dbReference>
<comment type="similarity">
    <text evidence="1">Belongs to the glycosyltransferase group 1 family. Glycosyltransferase 4 subfamily.</text>
</comment>
<reference evidence="4" key="3">
    <citation type="submission" date="2015-04" db="EMBL/GenBank/DDBJ databases">
        <authorList>
            <person name="Syromyatnikov M.Y."/>
            <person name="Popov V.N."/>
        </authorList>
    </citation>
    <scope>NUCLEOTIDE SEQUENCE</scope>
    <source>
        <strain evidence="4">B4147</strain>
    </source>
</reference>
<dbReference type="Proteomes" id="UP000223364">
    <property type="component" value="Unassembled WGS sequence"/>
</dbReference>
<evidence type="ECO:0000313" key="4">
    <source>
        <dbReference type="EMBL" id="KKZ91446.1"/>
    </source>
</evidence>
<reference evidence="9 10" key="4">
    <citation type="submission" date="2017-09" db="EMBL/GenBank/DDBJ databases">
        <title>Large-scale bioinformatics analysis of Bacillus genomes uncovers conserved roles of natural products in bacterial physiology.</title>
        <authorList>
            <consortium name="Agbiome Team Llc"/>
            <person name="Bleich R.M."/>
            <person name="Grubbs K.J."/>
            <person name="Santa Maria K.C."/>
            <person name="Allen S.E."/>
            <person name="Farag S."/>
            <person name="Shank E.A."/>
            <person name="Bowers A."/>
        </authorList>
    </citation>
    <scope>NUCLEOTIDE SEQUENCE [LARGE SCALE GENOMIC DNA]</scope>
    <source>
        <strain evidence="6 10">AFS032503</strain>
        <strain evidence="5 9">AFS044295</strain>
    </source>
</reference>